<evidence type="ECO:0000259" key="1">
    <source>
        <dbReference type="Pfam" id="PF06568"/>
    </source>
</evidence>
<sequence>MELLSRTHPTARLQPTRRGGLSTLVSLYRQRRALSKLDDASLNDIGVSRTEAQAEAKRAPWDVPSNWKA</sequence>
<feature type="domain" description="YjiS-like" evidence="1">
    <location>
        <begin position="28"/>
        <end position="52"/>
    </location>
</feature>
<dbReference type="RefSeq" id="WP_085804488.1">
    <property type="nucleotide sequence ID" value="NZ_FWFX01000002.1"/>
</dbReference>
<protein>
    <recommendedName>
        <fullName evidence="1">YjiS-like domain-containing protein</fullName>
    </recommendedName>
</protein>
<proteinExistence type="predicted"/>
<keyword evidence="3" id="KW-1185">Reference proteome</keyword>
<dbReference type="EMBL" id="FWFX01000002">
    <property type="protein sequence ID" value="SLN23886.1"/>
    <property type="molecule type" value="Genomic_DNA"/>
</dbReference>
<dbReference type="Pfam" id="PF06568">
    <property type="entry name" value="YjiS-like"/>
    <property type="match status" value="1"/>
</dbReference>
<accession>A0A1X6YKP6</accession>
<dbReference type="Proteomes" id="UP000193061">
    <property type="component" value="Unassembled WGS sequence"/>
</dbReference>
<reference evidence="2 3" key="1">
    <citation type="submission" date="2017-03" db="EMBL/GenBank/DDBJ databases">
        <authorList>
            <person name="Afonso C.L."/>
            <person name="Miller P.J."/>
            <person name="Scott M.A."/>
            <person name="Spackman E."/>
            <person name="Goraichik I."/>
            <person name="Dimitrov K.M."/>
            <person name="Suarez D.L."/>
            <person name="Swayne D.E."/>
        </authorList>
    </citation>
    <scope>NUCLEOTIDE SEQUENCE [LARGE SCALE GENOMIC DNA]</scope>
    <source>
        <strain evidence="2 3">CECT 7450</strain>
    </source>
</reference>
<evidence type="ECO:0000313" key="2">
    <source>
        <dbReference type="EMBL" id="SLN23886.1"/>
    </source>
</evidence>
<gene>
    <name evidence="2" type="ORF">ROA7450_00959</name>
</gene>
<dbReference type="AlphaFoldDB" id="A0A1X6YKP6"/>
<dbReference type="OrthoDB" id="8096613at2"/>
<evidence type="ECO:0000313" key="3">
    <source>
        <dbReference type="Proteomes" id="UP000193061"/>
    </source>
</evidence>
<organism evidence="2 3">
    <name type="scientific">Roseovarius albus</name>
    <dbReference type="NCBI Taxonomy" id="1247867"/>
    <lineage>
        <taxon>Bacteria</taxon>
        <taxon>Pseudomonadati</taxon>
        <taxon>Pseudomonadota</taxon>
        <taxon>Alphaproteobacteria</taxon>
        <taxon>Rhodobacterales</taxon>
        <taxon>Roseobacteraceae</taxon>
        <taxon>Roseovarius</taxon>
    </lineage>
</organism>
<dbReference type="InterPro" id="IPR009506">
    <property type="entry name" value="YjiS-like"/>
</dbReference>
<name>A0A1X6YKP6_9RHOB</name>